<dbReference type="AlphaFoldDB" id="A0A8S1EBR9"/>
<reference evidence="1 2" key="1">
    <citation type="submission" date="2020-04" db="EMBL/GenBank/DDBJ databases">
        <authorList>
            <person name="Laetsch R D."/>
            <person name="Stevens L."/>
            <person name="Kumar S."/>
            <person name="Blaxter L. M."/>
        </authorList>
    </citation>
    <scope>NUCLEOTIDE SEQUENCE [LARGE SCALE GENOMIC DNA]</scope>
</reference>
<proteinExistence type="predicted"/>
<gene>
    <name evidence="1" type="ORF">CBOVIS_LOCUS539</name>
</gene>
<evidence type="ECO:0000313" key="1">
    <source>
        <dbReference type="EMBL" id="CAB3397071.1"/>
    </source>
</evidence>
<protein>
    <submittedName>
        <fullName evidence="1">Uncharacterized protein</fullName>
    </submittedName>
</protein>
<sequence length="107" mass="12172">MAQKININRGLGLGMAQLGAFARMGMIMNMNEMKDENAIEQDIIMEISEKASRASDSSQFVVTRKNTMAFEPDIDFDMIDSRKKFQGESRYLHGFSFDDTYDDVSLI</sequence>
<keyword evidence="2" id="KW-1185">Reference proteome</keyword>
<name>A0A8S1EBR9_9PELO</name>
<dbReference type="EMBL" id="CADEPM010000001">
    <property type="protein sequence ID" value="CAB3397071.1"/>
    <property type="molecule type" value="Genomic_DNA"/>
</dbReference>
<dbReference type="Proteomes" id="UP000494206">
    <property type="component" value="Unassembled WGS sequence"/>
</dbReference>
<evidence type="ECO:0000313" key="2">
    <source>
        <dbReference type="Proteomes" id="UP000494206"/>
    </source>
</evidence>
<dbReference type="OrthoDB" id="5818217at2759"/>
<accession>A0A8S1EBR9</accession>
<comment type="caution">
    <text evidence="1">The sequence shown here is derived from an EMBL/GenBank/DDBJ whole genome shotgun (WGS) entry which is preliminary data.</text>
</comment>
<organism evidence="1 2">
    <name type="scientific">Caenorhabditis bovis</name>
    <dbReference type="NCBI Taxonomy" id="2654633"/>
    <lineage>
        <taxon>Eukaryota</taxon>
        <taxon>Metazoa</taxon>
        <taxon>Ecdysozoa</taxon>
        <taxon>Nematoda</taxon>
        <taxon>Chromadorea</taxon>
        <taxon>Rhabditida</taxon>
        <taxon>Rhabditina</taxon>
        <taxon>Rhabditomorpha</taxon>
        <taxon>Rhabditoidea</taxon>
        <taxon>Rhabditidae</taxon>
        <taxon>Peloderinae</taxon>
        <taxon>Caenorhabditis</taxon>
    </lineage>
</organism>